<name>A0A1H6SLI2_9ACTN</name>
<keyword evidence="4" id="KW-1185">Reference proteome</keyword>
<dbReference type="InterPro" id="IPR043504">
    <property type="entry name" value="Peptidase_S1_PA_chymotrypsin"/>
</dbReference>
<sequence>MVGLSAVCKATGGAGKASKRVVRAAVMLAALLVAIPLGASPARAKPDSDPGVAPLIVGGEIQTDADGLAALLVGLPDHRTYACTGSIVDNYWVLTARHCIEDDDGNRIPNDELAVRVKSIYWNSGGGVVRVATSRVRTNHDIAMLKLERSANAQTVRLPTATTTVGATTYAFGWGVTCLICDPSSRVRRATQRVESINAVDAEGGRAVRTLGLNGNVCFGDSGGPLFKLVDGLRYQVGVLSNGDTLCEGNGDNWATVPDSRAWILNVIATV</sequence>
<proteinExistence type="predicted"/>
<dbReference type="InterPro" id="IPR001314">
    <property type="entry name" value="Peptidase_S1A"/>
</dbReference>
<dbReference type="Pfam" id="PF00089">
    <property type="entry name" value="Trypsin"/>
    <property type="match status" value="1"/>
</dbReference>
<dbReference type="Proteomes" id="UP000198707">
    <property type="component" value="Unassembled WGS sequence"/>
</dbReference>
<dbReference type="InterPro" id="IPR051333">
    <property type="entry name" value="CLIP_Serine_Protease"/>
</dbReference>
<dbReference type="GO" id="GO:0004252">
    <property type="term" value="F:serine-type endopeptidase activity"/>
    <property type="evidence" value="ECO:0007669"/>
    <property type="project" value="InterPro"/>
</dbReference>
<dbReference type="EMBL" id="FNYV01000001">
    <property type="protein sequence ID" value="SEI64840.1"/>
    <property type="molecule type" value="Genomic_DNA"/>
</dbReference>
<dbReference type="SUPFAM" id="SSF50494">
    <property type="entry name" value="Trypsin-like serine proteases"/>
    <property type="match status" value="1"/>
</dbReference>
<dbReference type="PRINTS" id="PR00722">
    <property type="entry name" value="CHYMOTRYPSIN"/>
</dbReference>
<evidence type="ECO:0000313" key="3">
    <source>
        <dbReference type="EMBL" id="SEI64840.1"/>
    </source>
</evidence>
<dbReference type="PANTHER" id="PTHR24260">
    <property type="match status" value="1"/>
</dbReference>
<gene>
    <name evidence="3" type="ORF">SAMN05443287_101620</name>
</gene>
<evidence type="ECO:0000256" key="1">
    <source>
        <dbReference type="ARBA" id="ARBA00023157"/>
    </source>
</evidence>
<dbReference type="OrthoDB" id="3657335at2"/>
<dbReference type="STRING" id="1144548.SAMN05443287_101620"/>
<dbReference type="Gene3D" id="2.40.10.10">
    <property type="entry name" value="Trypsin-like serine proteases"/>
    <property type="match status" value="1"/>
</dbReference>
<evidence type="ECO:0000259" key="2">
    <source>
        <dbReference type="PROSITE" id="PS50240"/>
    </source>
</evidence>
<dbReference type="PROSITE" id="PS50240">
    <property type="entry name" value="TRYPSIN_DOM"/>
    <property type="match status" value="1"/>
</dbReference>
<dbReference type="SMART" id="SM00020">
    <property type="entry name" value="Tryp_SPc"/>
    <property type="match status" value="1"/>
</dbReference>
<dbReference type="GO" id="GO:0006508">
    <property type="term" value="P:proteolysis"/>
    <property type="evidence" value="ECO:0007669"/>
    <property type="project" value="InterPro"/>
</dbReference>
<dbReference type="InterPro" id="IPR033116">
    <property type="entry name" value="TRYPSIN_SER"/>
</dbReference>
<evidence type="ECO:0000313" key="4">
    <source>
        <dbReference type="Proteomes" id="UP000198707"/>
    </source>
</evidence>
<feature type="domain" description="Peptidase S1" evidence="2">
    <location>
        <begin position="56"/>
        <end position="269"/>
    </location>
</feature>
<reference evidence="4" key="1">
    <citation type="submission" date="2016-10" db="EMBL/GenBank/DDBJ databases">
        <authorList>
            <person name="Varghese N."/>
            <person name="Submissions S."/>
        </authorList>
    </citation>
    <scope>NUCLEOTIDE SEQUENCE [LARGE SCALE GENOMIC DNA]</scope>
    <source>
        <strain evidence="4">CGMCC 4.7038</strain>
    </source>
</reference>
<dbReference type="InterPro" id="IPR001254">
    <property type="entry name" value="Trypsin_dom"/>
</dbReference>
<protein>
    <submittedName>
        <fullName evidence="3">Trypsin</fullName>
    </submittedName>
</protein>
<dbReference type="InterPro" id="IPR009003">
    <property type="entry name" value="Peptidase_S1_PA"/>
</dbReference>
<dbReference type="PANTHER" id="PTHR24260:SF132">
    <property type="entry name" value="PEPTIDASE S1 DOMAIN-CONTAINING PROTEIN"/>
    <property type="match status" value="1"/>
</dbReference>
<dbReference type="PROSITE" id="PS00135">
    <property type="entry name" value="TRYPSIN_SER"/>
    <property type="match status" value="1"/>
</dbReference>
<keyword evidence="1" id="KW-1015">Disulfide bond</keyword>
<dbReference type="AlphaFoldDB" id="A0A1H6SLI2"/>
<organism evidence="3 4">
    <name type="scientific">Micromonospora phaseoli</name>
    <dbReference type="NCBI Taxonomy" id="1144548"/>
    <lineage>
        <taxon>Bacteria</taxon>
        <taxon>Bacillati</taxon>
        <taxon>Actinomycetota</taxon>
        <taxon>Actinomycetes</taxon>
        <taxon>Micromonosporales</taxon>
        <taxon>Micromonosporaceae</taxon>
        <taxon>Micromonospora</taxon>
    </lineage>
</organism>
<accession>A0A1H6SLI2</accession>